<protein>
    <submittedName>
        <fullName evidence="2">SDR family NAD(P)-dependent oxidoreductase</fullName>
    </submittedName>
</protein>
<dbReference type="PANTHER" id="PTHR48079:SF6">
    <property type="entry name" value="NAD(P)-BINDING DOMAIN-CONTAINING PROTEIN-RELATED"/>
    <property type="match status" value="1"/>
</dbReference>
<dbReference type="PANTHER" id="PTHR48079">
    <property type="entry name" value="PROTEIN YEEZ"/>
    <property type="match status" value="1"/>
</dbReference>
<dbReference type="Proteomes" id="UP000315540">
    <property type="component" value="Unassembled WGS sequence"/>
</dbReference>
<evidence type="ECO:0000259" key="1">
    <source>
        <dbReference type="Pfam" id="PF03446"/>
    </source>
</evidence>
<dbReference type="AlphaFoldDB" id="A0A504J841"/>
<reference evidence="2 3" key="1">
    <citation type="submission" date="2019-06" db="EMBL/GenBank/DDBJ databases">
        <authorList>
            <person name="Meng X."/>
        </authorList>
    </citation>
    <scope>NUCLEOTIDE SEQUENCE [LARGE SCALE GENOMIC DNA]</scope>
    <source>
        <strain evidence="2 3">M625</strain>
    </source>
</reference>
<evidence type="ECO:0000313" key="3">
    <source>
        <dbReference type="Proteomes" id="UP000315540"/>
    </source>
</evidence>
<dbReference type="Gene3D" id="3.40.50.720">
    <property type="entry name" value="NAD(P)-binding Rossmann-like Domain"/>
    <property type="match status" value="1"/>
</dbReference>
<accession>A0A504J841</accession>
<keyword evidence="3" id="KW-1185">Reference proteome</keyword>
<dbReference type="SUPFAM" id="SSF51735">
    <property type="entry name" value="NAD(P)-binding Rossmann-fold domains"/>
    <property type="match status" value="1"/>
</dbReference>
<dbReference type="GO" id="GO:0005737">
    <property type="term" value="C:cytoplasm"/>
    <property type="evidence" value="ECO:0007669"/>
    <property type="project" value="TreeGrafter"/>
</dbReference>
<proteinExistence type="predicted"/>
<dbReference type="Pfam" id="PF03446">
    <property type="entry name" value="NAD_binding_2"/>
    <property type="match status" value="1"/>
</dbReference>
<dbReference type="InterPro" id="IPR036291">
    <property type="entry name" value="NAD(P)-bd_dom_sf"/>
</dbReference>
<dbReference type="InterPro" id="IPR006115">
    <property type="entry name" value="6PGDH_NADP-bd"/>
</dbReference>
<dbReference type="OrthoDB" id="751203at2"/>
<dbReference type="EMBL" id="VFWZ01000002">
    <property type="protein sequence ID" value="TPN87046.1"/>
    <property type="molecule type" value="Genomic_DNA"/>
</dbReference>
<dbReference type="RefSeq" id="WP_140591106.1">
    <property type="nucleotide sequence ID" value="NZ_VFWZ01000002.1"/>
</dbReference>
<dbReference type="GO" id="GO:0004029">
    <property type="term" value="F:aldehyde dehydrogenase (NAD+) activity"/>
    <property type="evidence" value="ECO:0007669"/>
    <property type="project" value="TreeGrafter"/>
</dbReference>
<gene>
    <name evidence="2" type="ORF">FHK87_05495</name>
</gene>
<name>A0A504J841_9FLAO</name>
<comment type="caution">
    <text evidence="2">The sequence shown here is derived from an EMBL/GenBank/DDBJ whole genome shotgun (WGS) entry which is preliminary data.</text>
</comment>
<dbReference type="InterPro" id="IPR051783">
    <property type="entry name" value="NAD(P)-dependent_oxidoreduct"/>
</dbReference>
<feature type="domain" description="6-phosphogluconate dehydrogenase NADP-binding" evidence="1">
    <location>
        <begin position="6"/>
        <end position="119"/>
    </location>
</feature>
<dbReference type="GO" id="GO:0050661">
    <property type="term" value="F:NADP binding"/>
    <property type="evidence" value="ECO:0007669"/>
    <property type="project" value="InterPro"/>
</dbReference>
<organism evidence="2 3">
    <name type="scientific">Aquimarina algicola</name>
    <dbReference type="NCBI Taxonomy" id="2589995"/>
    <lineage>
        <taxon>Bacteria</taxon>
        <taxon>Pseudomonadati</taxon>
        <taxon>Bacteroidota</taxon>
        <taxon>Flavobacteriia</taxon>
        <taxon>Flavobacteriales</taxon>
        <taxon>Flavobacteriaceae</taxon>
        <taxon>Aquimarina</taxon>
    </lineage>
</organism>
<evidence type="ECO:0000313" key="2">
    <source>
        <dbReference type="EMBL" id="TPN87046.1"/>
    </source>
</evidence>
<sequence>MNYNRISILGCGWLGYPLALDFLSKGISVKGSTTTESKIETFQEEGIIPFLFTLGETKDQIYKDFLENSDVLIINFPPKRIPNIIEVYQKQVQSVLPYISKTQKVIFVSSTSVYQNTNNEVSETLQIEPEKESGKAVAIVEKLLQDELGDRLTTLRLCGLIGYDRLPGRFLANKKEVLNGDAPINVIHRDDCIGLINAILKKNVWGEIINGCADHHPLRKDFYMQAALKISLTPPTFKKQDKIAYKIIANTKSKNVLGYSYIYPDPLKLI</sequence>